<dbReference type="InterPro" id="IPR019786">
    <property type="entry name" value="Zinc_finger_PHD-type_CS"/>
</dbReference>
<dbReference type="SMART" id="SM01408">
    <property type="entry name" value="ING"/>
    <property type="match status" value="2"/>
</dbReference>
<feature type="site" description="Histone H3K4me3 binding" evidence="8">
    <location>
        <position position="262"/>
    </location>
</feature>
<keyword evidence="5 9" id="KW-0862">Zinc</keyword>
<dbReference type="SUPFAM" id="SSF57903">
    <property type="entry name" value="FYVE/PHD zinc finger"/>
    <property type="match status" value="1"/>
</dbReference>
<dbReference type="PANTHER" id="PTHR10333">
    <property type="entry name" value="INHIBITOR OF GROWTH PROTEIN"/>
    <property type="match status" value="1"/>
</dbReference>
<evidence type="ECO:0000313" key="14">
    <source>
        <dbReference type="Proteomes" id="UP000036681"/>
    </source>
</evidence>
<evidence type="ECO:0000256" key="2">
    <source>
        <dbReference type="ARBA" id="ARBA00010210"/>
    </source>
</evidence>
<evidence type="ECO:0000256" key="6">
    <source>
        <dbReference type="ARBA" id="ARBA00022853"/>
    </source>
</evidence>
<reference evidence="15" key="1">
    <citation type="submission" date="2017-02" db="UniProtKB">
        <authorList>
            <consortium name="WormBaseParasite"/>
        </authorList>
    </citation>
    <scope>IDENTIFICATION</scope>
</reference>
<name>A0A0M3II50_ASCLU</name>
<dbReference type="WBParaSite" id="ALUE_0001818101-mRNA-1">
    <property type="protein sequence ID" value="ALUE_0001818101-mRNA-1"/>
    <property type="gene ID" value="ALUE_0001818101"/>
</dbReference>
<feature type="binding site" evidence="9">
    <location>
        <position position="254"/>
    </location>
    <ligand>
        <name>Zn(2+)</name>
        <dbReference type="ChEBI" id="CHEBI:29105"/>
        <label>1</label>
    </ligand>
</feature>
<proteinExistence type="inferred from homology"/>
<comment type="subunit">
    <text evidence="11">Component of an histone acetyltransferase complex. Interacts with H3K4me3 and to a lesser extent with H3K4me2.</text>
</comment>
<evidence type="ECO:0000256" key="7">
    <source>
        <dbReference type="ARBA" id="ARBA00023242"/>
    </source>
</evidence>
<evidence type="ECO:0000256" key="8">
    <source>
        <dbReference type="PIRSR" id="PIRSR628651-50"/>
    </source>
</evidence>
<feature type="site" description="Histone H3K4me3 binding" evidence="8">
    <location>
        <position position="251"/>
    </location>
</feature>
<feature type="binding site" evidence="9">
    <location>
        <position position="252"/>
    </location>
    <ligand>
        <name>Zn(2+)</name>
        <dbReference type="ChEBI" id="CHEBI:29105"/>
        <label>1</label>
    </ligand>
</feature>
<dbReference type="GO" id="GO:0005634">
    <property type="term" value="C:nucleus"/>
    <property type="evidence" value="ECO:0007669"/>
    <property type="project" value="UniProtKB-SubCell"/>
</dbReference>
<keyword evidence="7 11" id="KW-0539">Nucleus</keyword>
<dbReference type="GO" id="GO:0008270">
    <property type="term" value="F:zinc ion binding"/>
    <property type="evidence" value="ECO:0007669"/>
    <property type="project" value="UniProtKB-KW"/>
</dbReference>
<evidence type="ECO:0000256" key="3">
    <source>
        <dbReference type="ARBA" id="ARBA00022723"/>
    </source>
</evidence>
<feature type="site" description="Histone H3K4me3 binding" evidence="8">
    <location>
        <position position="266"/>
    </location>
</feature>
<dbReference type="InterPro" id="IPR019787">
    <property type="entry name" value="Znf_PHD-finger"/>
</dbReference>
<feature type="binding site" evidence="9">
    <location>
        <position position="292"/>
    </location>
    <ligand>
        <name>Zn(2+)</name>
        <dbReference type="ChEBI" id="CHEBI:29105"/>
        <label>2</label>
    </ligand>
</feature>
<keyword evidence="4 10" id="KW-0863">Zinc-finger</keyword>
<dbReference type="InterPro" id="IPR028651">
    <property type="entry name" value="ING_fam"/>
</dbReference>
<evidence type="ECO:0000256" key="12">
    <source>
        <dbReference type="SAM" id="MobiDB-lite"/>
    </source>
</evidence>
<dbReference type="InterPro" id="IPR011011">
    <property type="entry name" value="Znf_FYVE_PHD"/>
</dbReference>
<dbReference type="InterPro" id="IPR001965">
    <property type="entry name" value="Znf_PHD"/>
</dbReference>
<dbReference type="CDD" id="cd16859">
    <property type="entry name" value="ING_ING4_5"/>
    <property type="match status" value="2"/>
</dbReference>
<keyword evidence="14" id="KW-1185">Reference proteome</keyword>
<dbReference type="Proteomes" id="UP000036681">
    <property type="component" value="Unplaced"/>
</dbReference>
<sequence>MSQFLEQYHKSVADLPDKLKEHFDEIRRLDVECMTKATIVDARMKEFVKNRKSFSKSEAESLHKEITALFAEMQRLSDQKIRLSSDAYELVDKHIRKLDDDAAKLRASLRQKFVDATGRITTDGGCLIFFSFKALFAEMQRLSDQKIRLSSDAYELVDKHIRKLDDDAAKLRASLRQKFVDATGRITTDGGCESEGEVKRRKSSNRKDKKKKEDVAVKSTLDTPGPSAVLQPFLDTTPIVEMPVDPNEPTYCICHQVSFGEMVMCDNKHCPIEWFHFQCVGLTEPPKGKWYCERCREQRKKKNAVMPTPKKH</sequence>
<comment type="domain">
    <text evidence="11">The PHD-type zinc finger mediates the binding to H3K4me3.</text>
</comment>
<evidence type="ECO:0000256" key="5">
    <source>
        <dbReference type="ARBA" id="ARBA00022833"/>
    </source>
</evidence>
<dbReference type="InterPro" id="IPR024610">
    <property type="entry name" value="ING_N_histone-binding"/>
</dbReference>
<feature type="region of interest" description="Disordered" evidence="12">
    <location>
        <begin position="191"/>
        <end position="220"/>
    </location>
</feature>
<evidence type="ECO:0000256" key="10">
    <source>
        <dbReference type="PROSITE-ProRule" id="PRU00146"/>
    </source>
</evidence>
<comment type="similarity">
    <text evidence="2 11">Belongs to the ING family.</text>
</comment>
<dbReference type="AlphaFoldDB" id="A0A0M3II50"/>
<dbReference type="SMART" id="SM00249">
    <property type="entry name" value="PHD"/>
    <property type="match status" value="1"/>
</dbReference>
<feature type="binding site" evidence="9">
    <location>
        <position position="276"/>
    </location>
    <ligand>
        <name>Zn(2+)</name>
        <dbReference type="ChEBI" id="CHEBI:29105"/>
        <label>1</label>
    </ligand>
</feature>
<evidence type="ECO:0000256" key="11">
    <source>
        <dbReference type="RuleBase" id="RU361213"/>
    </source>
</evidence>
<feature type="binding site" evidence="9">
    <location>
        <position position="279"/>
    </location>
    <ligand>
        <name>Zn(2+)</name>
        <dbReference type="ChEBI" id="CHEBI:29105"/>
        <label>1</label>
    </ligand>
</feature>
<comment type="subcellular location">
    <subcellularLocation>
        <location evidence="1 11">Nucleus</location>
    </subcellularLocation>
</comment>
<dbReference type="Gene3D" id="3.30.40.10">
    <property type="entry name" value="Zinc/RING finger domain, C3HC4 (zinc finger)"/>
    <property type="match status" value="1"/>
</dbReference>
<dbReference type="Gene3D" id="6.10.140.1740">
    <property type="match status" value="2"/>
</dbReference>
<feature type="binding site" evidence="9">
    <location>
        <position position="270"/>
    </location>
    <ligand>
        <name>Zn(2+)</name>
        <dbReference type="ChEBI" id="CHEBI:29105"/>
        <label>2</label>
    </ligand>
</feature>
<evidence type="ECO:0000313" key="15">
    <source>
        <dbReference type="WBParaSite" id="ALUE_0001818101-mRNA-1"/>
    </source>
</evidence>
<dbReference type="GO" id="GO:0006325">
    <property type="term" value="P:chromatin organization"/>
    <property type="evidence" value="ECO:0007669"/>
    <property type="project" value="UniProtKB-KW"/>
</dbReference>
<dbReference type="PROSITE" id="PS01359">
    <property type="entry name" value="ZF_PHD_1"/>
    <property type="match status" value="1"/>
</dbReference>
<feature type="binding site" evidence="9">
    <location>
        <position position="295"/>
    </location>
    <ligand>
        <name>Zn(2+)</name>
        <dbReference type="ChEBI" id="CHEBI:29105"/>
        <label>2</label>
    </ligand>
</feature>
<keyword evidence="6 11" id="KW-0156">Chromatin regulator</keyword>
<accession>A0A0M3II50</accession>
<dbReference type="PROSITE" id="PS50016">
    <property type="entry name" value="ZF_PHD_2"/>
    <property type="match status" value="1"/>
</dbReference>
<evidence type="ECO:0000259" key="13">
    <source>
        <dbReference type="PROSITE" id="PS50016"/>
    </source>
</evidence>
<dbReference type="Pfam" id="PF12998">
    <property type="entry name" value="ING"/>
    <property type="match status" value="2"/>
</dbReference>
<feature type="domain" description="PHD-type" evidence="13">
    <location>
        <begin position="249"/>
        <end position="298"/>
    </location>
</feature>
<dbReference type="InterPro" id="IPR013083">
    <property type="entry name" value="Znf_RING/FYVE/PHD"/>
</dbReference>
<dbReference type="FunFam" id="3.30.40.10:FF:000016">
    <property type="entry name" value="Inhibitor of growth protein"/>
    <property type="match status" value="1"/>
</dbReference>
<dbReference type="CDD" id="cd15505">
    <property type="entry name" value="PHD_ING"/>
    <property type="match status" value="1"/>
</dbReference>
<feature type="compositionally biased region" description="Basic residues" evidence="12">
    <location>
        <begin position="199"/>
        <end position="210"/>
    </location>
</feature>
<feature type="binding site" evidence="9">
    <location>
        <position position="265"/>
    </location>
    <ligand>
        <name>Zn(2+)</name>
        <dbReference type="ChEBI" id="CHEBI:29105"/>
        <label>2</label>
    </ligand>
</feature>
<keyword evidence="3 9" id="KW-0479">Metal-binding</keyword>
<comment type="function">
    <text evidence="11">Component of an histone acetyltransferase complex.</text>
</comment>
<organism evidence="14 15">
    <name type="scientific">Ascaris lumbricoides</name>
    <name type="common">Giant roundworm</name>
    <dbReference type="NCBI Taxonomy" id="6252"/>
    <lineage>
        <taxon>Eukaryota</taxon>
        <taxon>Metazoa</taxon>
        <taxon>Ecdysozoa</taxon>
        <taxon>Nematoda</taxon>
        <taxon>Chromadorea</taxon>
        <taxon>Rhabditida</taxon>
        <taxon>Spirurina</taxon>
        <taxon>Ascaridomorpha</taxon>
        <taxon>Ascaridoidea</taxon>
        <taxon>Ascarididae</taxon>
        <taxon>Ascaris</taxon>
    </lineage>
</organism>
<evidence type="ECO:0000256" key="1">
    <source>
        <dbReference type="ARBA" id="ARBA00004123"/>
    </source>
</evidence>
<protein>
    <recommendedName>
        <fullName evidence="11">Inhibitor of growth protein</fullName>
    </recommendedName>
</protein>
<evidence type="ECO:0000256" key="4">
    <source>
        <dbReference type="ARBA" id="ARBA00022771"/>
    </source>
</evidence>
<evidence type="ECO:0000256" key="9">
    <source>
        <dbReference type="PIRSR" id="PIRSR628651-51"/>
    </source>
</evidence>
<feature type="site" description="Histone H3K4me3 binding" evidence="8">
    <location>
        <position position="274"/>
    </location>
</feature>